<dbReference type="PANTHER" id="PTHR43792">
    <property type="entry name" value="GNAT FAMILY, PUTATIVE (AFU_ORTHOLOGUE AFUA_3G00765)-RELATED-RELATED"/>
    <property type="match status" value="1"/>
</dbReference>
<evidence type="ECO:0000313" key="2">
    <source>
        <dbReference type="EMBL" id="MEQ7847168.1"/>
    </source>
</evidence>
<dbReference type="Proteomes" id="UP001482520">
    <property type="component" value="Unassembled WGS sequence"/>
</dbReference>
<dbReference type="InterPro" id="IPR016181">
    <property type="entry name" value="Acyl_CoA_acyltransferase"/>
</dbReference>
<dbReference type="Gene3D" id="3.40.630.30">
    <property type="match status" value="1"/>
</dbReference>
<dbReference type="Pfam" id="PF13302">
    <property type="entry name" value="Acetyltransf_3"/>
    <property type="match status" value="1"/>
</dbReference>
<dbReference type="InterPro" id="IPR051531">
    <property type="entry name" value="N-acetyltransferase"/>
</dbReference>
<sequence length="179" mass="19130">MPPAPDLRTRSTARLALTAMGPDDAEQLFAILSDPRGWWFDPAARHVDLARTRAYAERAAARWPADGLSYWTARDLRTGDVVGLGGAQRHRSGAWNLSYRVATGQWGRGLATELAAAGVEAARLADPTSPVVAFVLAANTASARVAAAVGLVDRGPRVDVNDGVERHAWSDRPLEPEPG</sequence>
<dbReference type="PROSITE" id="PS51186">
    <property type="entry name" value="GNAT"/>
    <property type="match status" value="1"/>
</dbReference>
<dbReference type="InterPro" id="IPR000182">
    <property type="entry name" value="GNAT_dom"/>
</dbReference>
<comment type="caution">
    <text evidence="2">The sequence shown here is derived from an EMBL/GenBank/DDBJ whole genome shotgun (WGS) entry which is preliminary data.</text>
</comment>
<feature type="domain" description="N-acetyltransferase" evidence="1">
    <location>
        <begin position="15"/>
        <end position="175"/>
    </location>
</feature>
<accession>A0ABV1NXG6</accession>
<evidence type="ECO:0000313" key="3">
    <source>
        <dbReference type="Proteomes" id="UP001482520"/>
    </source>
</evidence>
<gene>
    <name evidence="2" type="ORF">V6R90_07735</name>
</gene>
<evidence type="ECO:0000259" key="1">
    <source>
        <dbReference type="PROSITE" id="PS51186"/>
    </source>
</evidence>
<keyword evidence="3" id="KW-1185">Reference proteome</keyword>
<organism evidence="2 3">
    <name type="scientific">Nocardioides kribbensis</name>
    <dbReference type="NCBI Taxonomy" id="305517"/>
    <lineage>
        <taxon>Bacteria</taxon>
        <taxon>Bacillati</taxon>
        <taxon>Actinomycetota</taxon>
        <taxon>Actinomycetes</taxon>
        <taxon>Propionibacteriales</taxon>
        <taxon>Nocardioidaceae</taxon>
        <taxon>Nocardioides</taxon>
    </lineage>
</organism>
<dbReference type="SUPFAM" id="SSF55729">
    <property type="entry name" value="Acyl-CoA N-acyltransferases (Nat)"/>
    <property type="match status" value="1"/>
</dbReference>
<protein>
    <submittedName>
        <fullName evidence="2">GNAT family N-acetyltransferase</fullName>
    </submittedName>
</protein>
<dbReference type="RefSeq" id="WP_056863500.1">
    <property type="nucleotide sequence ID" value="NZ_JBEGDP010000006.1"/>
</dbReference>
<dbReference type="PANTHER" id="PTHR43792:SF1">
    <property type="entry name" value="N-ACETYLTRANSFERASE DOMAIN-CONTAINING PROTEIN"/>
    <property type="match status" value="1"/>
</dbReference>
<name>A0ABV1NXG6_9ACTN</name>
<proteinExistence type="predicted"/>
<reference evidence="2 3" key="1">
    <citation type="submission" date="2024-02" db="EMBL/GenBank/DDBJ databases">
        <title>Full genome sequence of Nocardioides kribbensis.</title>
        <authorList>
            <person name="Poletto B.L."/>
            <person name="Silva G."/>
            <person name="Galante D."/>
            <person name="Campos K.R."/>
            <person name="Santos M.B.N."/>
            <person name="Sacchi C.T."/>
        </authorList>
    </citation>
    <scope>NUCLEOTIDE SEQUENCE [LARGE SCALE GENOMIC DNA]</scope>
    <source>
        <strain evidence="2 3">O4R</strain>
    </source>
</reference>
<dbReference type="EMBL" id="JBEGDP010000006">
    <property type="protein sequence ID" value="MEQ7847168.1"/>
    <property type="molecule type" value="Genomic_DNA"/>
</dbReference>